<sequence length="49" mass="5833">MAHSKNYEKVKKFYKMGIWSEKMAWNAVGKWITPDEYKEITGKDYSKEG</sequence>
<dbReference type="Proteomes" id="UP000283975">
    <property type="component" value="Unassembled WGS sequence"/>
</dbReference>
<proteinExistence type="predicted"/>
<gene>
    <name evidence="1" type="ORF">DW839_01965</name>
</gene>
<reference evidence="1 2" key="1">
    <citation type="submission" date="2018-08" db="EMBL/GenBank/DDBJ databases">
        <title>A genome reference for cultivated species of the human gut microbiota.</title>
        <authorList>
            <person name="Zou Y."/>
            <person name="Xue W."/>
            <person name="Luo G."/>
        </authorList>
    </citation>
    <scope>NUCLEOTIDE SEQUENCE [LARGE SCALE GENOMIC DNA]</scope>
    <source>
        <strain evidence="1 2">AM35-14</strain>
    </source>
</reference>
<evidence type="ECO:0000313" key="2">
    <source>
        <dbReference type="Proteomes" id="UP000283975"/>
    </source>
</evidence>
<evidence type="ECO:0000313" key="1">
    <source>
        <dbReference type="EMBL" id="RHC58345.1"/>
    </source>
</evidence>
<dbReference type="EMBL" id="QSHZ01000002">
    <property type="protein sequence ID" value="RHC58345.1"/>
    <property type="molecule type" value="Genomic_DNA"/>
</dbReference>
<dbReference type="Pfam" id="PF09693">
    <property type="entry name" value="Phage_XkdX"/>
    <property type="match status" value="1"/>
</dbReference>
<dbReference type="InterPro" id="IPR010022">
    <property type="entry name" value="XkdX"/>
</dbReference>
<comment type="caution">
    <text evidence="1">The sequence shown here is derived from an EMBL/GenBank/DDBJ whole genome shotgun (WGS) entry which is preliminary data.</text>
</comment>
<dbReference type="AlphaFoldDB" id="A0A414B032"/>
<name>A0A414B032_9FIRM</name>
<protein>
    <submittedName>
        <fullName evidence="1">XkdX family protein</fullName>
    </submittedName>
</protein>
<accession>A0A414B032</accession>
<organism evidence="1 2">
    <name type="scientific">Enterocloster bolteae</name>
    <dbReference type="NCBI Taxonomy" id="208479"/>
    <lineage>
        <taxon>Bacteria</taxon>
        <taxon>Bacillati</taxon>
        <taxon>Bacillota</taxon>
        <taxon>Clostridia</taxon>
        <taxon>Lachnospirales</taxon>
        <taxon>Lachnospiraceae</taxon>
        <taxon>Enterocloster</taxon>
    </lineage>
</organism>